<feature type="region of interest" description="Disordered" evidence="3">
    <location>
        <begin position="141"/>
        <end position="161"/>
    </location>
</feature>
<keyword evidence="2" id="KW-0328">Glycosyltransferase</keyword>
<feature type="domain" description="PARP catalytic" evidence="4">
    <location>
        <begin position="1"/>
        <end position="161"/>
    </location>
</feature>
<evidence type="ECO:0000313" key="6">
    <source>
        <dbReference type="Proteomes" id="UP001044222"/>
    </source>
</evidence>
<sequence length="161" mass="17919">MSRAGGSNKGQRPPRQQSHSKLVNNSPNVMYHGTTKEAAESIKREGFRPSEDGMLGRGVYLSRDPSKASDYPLDVNPADRRVLEVKVDLGKVKKIDQQGHPLQKTWQTKGYDTAWVPPECGMVRSGREEDCVKDPSRIKVTKVHKPTSMSSQSHGSTPDEY</sequence>
<name>A0A9D3M8Q5_ANGAN</name>
<reference evidence="5" key="1">
    <citation type="submission" date="2021-01" db="EMBL/GenBank/DDBJ databases">
        <title>A chromosome-scale assembly of European eel, Anguilla anguilla.</title>
        <authorList>
            <person name="Henkel C."/>
            <person name="Jong-Raadsen S.A."/>
            <person name="Dufour S."/>
            <person name="Weltzien F.-A."/>
            <person name="Palstra A.P."/>
            <person name="Pelster B."/>
            <person name="Spaink H.P."/>
            <person name="Van Den Thillart G.E."/>
            <person name="Jansen H."/>
            <person name="Zahm M."/>
            <person name="Klopp C."/>
            <person name="Cedric C."/>
            <person name="Louis A."/>
            <person name="Berthelot C."/>
            <person name="Parey E."/>
            <person name="Roest Crollius H."/>
            <person name="Montfort J."/>
            <person name="Robinson-Rechavi M."/>
            <person name="Bucao C."/>
            <person name="Bouchez O."/>
            <person name="Gislard M."/>
            <person name="Lluch J."/>
            <person name="Milhes M."/>
            <person name="Lampietro C."/>
            <person name="Lopez Roques C."/>
            <person name="Donnadieu C."/>
            <person name="Braasch I."/>
            <person name="Desvignes T."/>
            <person name="Postlethwait J."/>
            <person name="Bobe J."/>
            <person name="Guiguen Y."/>
            <person name="Dirks R."/>
        </authorList>
    </citation>
    <scope>NUCLEOTIDE SEQUENCE</scope>
    <source>
        <strain evidence="5">Tag_6206</strain>
        <tissue evidence="5">Liver</tissue>
    </source>
</reference>
<dbReference type="GO" id="GO:0003950">
    <property type="term" value="F:NAD+ poly-ADP-ribosyltransferase activity"/>
    <property type="evidence" value="ECO:0007669"/>
    <property type="project" value="UniProtKB-UniRule"/>
</dbReference>
<feature type="region of interest" description="Disordered" evidence="3">
    <location>
        <begin position="1"/>
        <end position="74"/>
    </location>
</feature>
<evidence type="ECO:0000256" key="2">
    <source>
        <dbReference type="RuleBase" id="RU362114"/>
    </source>
</evidence>
<feature type="compositionally biased region" description="Polar residues" evidence="3">
    <location>
        <begin position="147"/>
        <end position="161"/>
    </location>
</feature>
<dbReference type="GO" id="GO:0005737">
    <property type="term" value="C:cytoplasm"/>
    <property type="evidence" value="ECO:0007669"/>
    <property type="project" value="TreeGrafter"/>
</dbReference>
<protein>
    <recommendedName>
        <fullName evidence="2">Poly [ADP-ribose] polymerase</fullName>
        <shortName evidence="2">PARP</shortName>
        <ecNumber evidence="2">2.4.2.-</ecNumber>
    </recommendedName>
</protein>
<dbReference type="InterPro" id="IPR012317">
    <property type="entry name" value="Poly(ADP-ribose)pol_cat_dom"/>
</dbReference>
<dbReference type="Proteomes" id="UP001044222">
    <property type="component" value="Chromosome 8"/>
</dbReference>
<keyword evidence="2" id="KW-0808">Transferase</keyword>
<feature type="compositionally biased region" description="Polar residues" evidence="3">
    <location>
        <begin position="14"/>
        <end position="28"/>
    </location>
</feature>
<dbReference type="PANTHER" id="PTHR36542">
    <property type="entry name" value="GIG2-LIKE PROTEIN DRED-RELATED"/>
    <property type="match status" value="1"/>
</dbReference>
<dbReference type="EMBL" id="JAFIRN010000008">
    <property type="protein sequence ID" value="KAG5844562.1"/>
    <property type="molecule type" value="Genomic_DNA"/>
</dbReference>
<dbReference type="SUPFAM" id="SSF56399">
    <property type="entry name" value="ADP-ribosylation"/>
    <property type="match status" value="1"/>
</dbReference>
<evidence type="ECO:0000313" key="5">
    <source>
        <dbReference type="EMBL" id="KAG5844562.1"/>
    </source>
</evidence>
<dbReference type="EC" id="2.4.2.-" evidence="2"/>
<evidence type="ECO:0000256" key="1">
    <source>
        <dbReference type="ARBA" id="ARBA00024347"/>
    </source>
</evidence>
<dbReference type="PANTHER" id="PTHR36542:SF2">
    <property type="entry name" value="GIG2-LIKE PROTEIN DRED-RELATED"/>
    <property type="match status" value="1"/>
</dbReference>
<feature type="compositionally biased region" description="Basic and acidic residues" evidence="3">
    <location>
        <begin position="34"/>
        <end position="51"/>
    </location>
</feature>
<keyword evidence="6" id="KW-1185">Reference proteome</keyword>
<dbReference type="AlphaFoldDB" id="A0A9D3M8Q5"/>
<dbReference type="PROSITE" id="PS51059">
    <property type="entry name" value="PARP_CATALYTIC"/>
    <property type="match status" value="1"/>
</dbReference>
<comment type="caution">
    <text evidence="5">The sequence shown here is derived from an EMBL/GenBank/DDBJ whole genome shotgun (WGS) entry which is preliminary data.</text>
</comment>
<evidence type="ECO:0000256" key="3">
    <source>
        <dbReference type="SAM" id="MobiDB-lite"/>
    </source>
</evidence>
<proteinExistence type="inferred from homology"/>
<gene>
    <name evidence="5" type="ORF">ANANG_G00163820</name>
</gene>
<keyword evidence="2" id="KW-0520">NAD</keyword>
<dbReference type="Gene3D" id="3.90.175.10">
    <property type="entry name" value="Diphtheria Toxin, domain 1"/>
    <property type="match status" value="1"/>
</dbReference>
<accession>A0A9D3M8Q5</accession>
<organism evidence="5 6">
    <name type="scientific">Anguilla anguilla</name>
    <name type="common">European freshwater eel</name>
    <name type="synonym">Muraena anguilla</name>
    <dbReference type="NCBI Taxonomy" id="7936"/>
    <lineage>
        <taxon>Eukaryota</taxon>
        <taxon>Metazoa</taxon>
        <taxon>Chordata</taxon>
        <taxon>Craniata</taxon>
        <taxon>Vertebrata</taxon>
        <taxon>Euteleostomi</taxon>
        <taxon>Actinopterygii</taxon>
        <taxon>Neopterygii</taxon>
        <taxon>Teleostei</taxon>
        <taxon>Anguilliformes</taxon>
        <taxon>Anguillidae</taxon>
        <taxon>Anguilla</taxon>
    </lineage>
</organism>
<comment type="similarity">
    <text evidence="1">Belongs to the ARTD/PARP family.</text>
</comment>
<dbReference type="Pfam" id="PF00644">
    <property type="entry name" value="PARP"/>
    <property type="match status" value="1"/>
</dbReference>
<evidence type="ECO:0000259" key="4">
    <source>
        <dbReference type="PROSITE" id="PS51059"/>
    </source>
</evidence>